<organism evidence="8 9">
    <name type="scientific">Natronolimnohabitans innermongolicus JCM 12255</name>
    <dbReference type="NCBI Taxonomy" id="1227499"/>
    <lineage>
        <taxon>Archaea</taxon>
        <taxon>Methanobacteriati</taxon>
        <taxon>Methanobacteriota</taxon>
        <taxon>Stenosarchaea group</taxon>
        <taxon>Halobacteria</taxon>
        <taxon>Halobacteriales</taxon>
        <taxon>Natrialbaceae</taxon>
        <taxon>Natronolimnohabitans</taxon>
    </lineage>
</organism>
<dbReference type="InterPro" id="IPR029016">
    <property type="entry name" value="GAF-like_dom_sf"/>
</dbReference>
<dbReference type="SUPFAM" id="SSF55785">
    <property type="entry name" value="PYP-like sensor domain (PAS domain)"/>
    <property type="match status" value="1"/>
</dbReference>
<name>L9WVH4_9EURY</name>
<feature type="domain" description="Bacterioopsin transcriptional activator GAF and HTH associated" evidence="7">
    <location>
        <begin position="337"/>
        <end position="491"/>
    </location>
</feature>
<dbReference type="InterPro" id="IPR035965">
    <property type="entry name" value="PAS-like_dom_sf"/>
</dbReference>
<dbReference type="eggNOG" id="arCOG02327">
    <property type="taxonomic scope" value="Archaea"/>
</dbReference>
<dbReference type="Pfam" id="PF04967">
    <property type="entry name" value="HTH_10"/>
    <property type="match status" value="1"/>
</dbReference>
<dbReference type="SUPFAM" id="SSF55781">
    <property type="entry name" value="GAF domain-like"/>
    <property type="match status" value="1"/>
</dbReference>
<accession>L9WVH4</accession>
<dbReference type="RefSeq" id="WP_007260107.1">
    <property type="nucleotide sequence ID" value="NZ_AOHZ01000068.1"/>
</dbReference>
<dbReference type="AlphaFoldDB" id="L9WVH4"/>
<evidence type="ECO:0000256" key="3">
    <source>
        <dbReference type="SAM" id="MobiDB-lite"/>
    </source>
</evidence>
<dbReference type="Gene3D" id="3.30.450.20">
    <property type="entry name" value="PAS domain"/>
    <property type="match status" value="1"/>
</dbReference>
<evidence type="ECO:0000256" key="2">
    <source>
        <dbReference type="ARBA" id="ARBA00023163"/>
    </source>
</evidence>
<reference evidence="8 9" key="1">
    <citation type="journal article" date="2014" name="PLoS Genet.">
        <title>Phylogenetically driven sequencing of extremely halophilic archaea reveals strategies for static and dynamic osmo-response.</title>
        <authorList>
            <person name="Becker E.A."/>
            <person name="Seitzer P.M."/>
            <person name="Tritt A."/>
            <person name="Larsen D."/>
            <person name="Krusor M."/>
            <person name="Yao A.I."/>
            <person name="Wu D."/>
            <person name="Madern D."/>
            <person name="Eisen J.A."/>
            <person name="Darling A.E."/>
            <person name="Facciotti M.T."/>
        </authorList>
    </citation>
    <scope>NUCLEOTIDE SEQUENCE [LARGE SCALE GENOMIC DNA]</scope>
    <source>
        <strain evidence="8 9">JCM 12255</strain>
    </source>
</reference>
<dbReference type="eggNOG" id="arCOG02278">
    <property type="taxonomic scope" value="Archaea"/>
</dbReference>
<comment type="caution">
    <text evidence="8">The sequence shown here is derived from an EMBL/GenBank/DDBJ whole genome shotgun (WGS) entry which is preliminary data.</text>
</comment>
<dbReference type="STRING" id="1227499.C493_14188"/>
<dbReference type="Pfam" id="PF13185">
    <property type="entry name" value="GAF_2"/>
    <property type="match status" value="1"/>
</dbReference>
<keyword evidence="2" id="KW-0804">Transcription</keyword>
<evidence type="ECO:0000256" key="1">
    <source>
        <dbReference type="ARBA" id="ARBA00023015"/>
    </source>
</evidence>
<dbReference type="InterPro" id="IPR013656">
    <property type="entry name" value="PAS_4"/>
</dbReference>
<dbReference type="Pfam" id="PF15915">
    <property type="entry name" value="BAT"/>
    <property type="match status" value="1"/>
</dbReference>
<dbReference type="EMBL" id="AOHZ01000068">
    <property type="protein sequence ID" value="ELY53186.1"/>
    <property type="molecule type" value="Genomic_DNA"/>
</dbReference>
<evidence type="ECO:0000259" key="7">
    <source>
        <dbReference type="Pfam" id="PF15915"/>
    </source>
</evidence>
<dbReference type="InterPro" id="IPR007050">
    <property type="entry name" value="HTH_bacterioopsin"/>
</dbReference>
<evidence type="ECO:0000313" key="9">
    <source>
        <dbReference type="Proteomes" id="UP000011602"/>
    </source>
</evidence>
<protein>
    <submittedName>
        <fullName evidence="8">PAS/PAC sensor protein</fullName>
    </submittedName>
</protein>
<dbReference type="Gene3D" id="3.30.450.40">
    <property type="match status" value="1"/>
</dbReference>
<dbReference type="Pfam" id="PF08448">
    <property type="entry name" value="PAS_4"/>
    <property type="match status" value="1"/>
</dbReference>
<dbReference type="PANTHER" id="PTHR34236:SF1">
    <property type="entry name" value="DIMETHYL SULFOXIDE REDUCTASE TRANSCRIPTIONAL ACTIVATOR"/>
    <property type="match status" value="1"/>
</dbReference>
<dbReference type="OrthoDB" id="106505at2157"/>
<feature type="region of interest" description="Disordered" evidence="3">
    <location>
        <begin position="1"/>
        <end position="26"/>
    </location>
</feature>
<evidence type="ECO:0000313" key="8">
    <source>
        <dbReference type="EMBL" id="ELY53186.1"/>
    </source>
</evidence>
<dbReference type="PANTHER" id="PTHR34236">
    <property type="entry name" value="DIMETHYL SULFOXIDE REDUCTASE TRANSCRIPTIONAL ACTIVATOR"/>
    <property type="match status" value="1"/>
</dbReference>
<feature type="domain" description="PAS fold-4" evidence="5">
    <location>
        <begin position="33"/>
        <end position="148"/>
    </location>
</feature>
<keyword evidence="1" id="KW-0805">Transcription regulation</keyword>
<feature type="domain" description="HTH bat-type" evidence="4">
    <location>
        <begin position="498"/>
        <end position="549"/>
    </location>
</feature>
<dbReference type="InterPro" id="IPR003018">
    <property type="entry name" value="GAF"/>
</dbReference>
<dbReference type="Proteomes" id="UP000011602">
    <property type="component" value="Unassembled WGS sequence"/>
</dbReference>
<dbReference type="InterPro" id="IPR031803">
    <property type="entry name" value="BAT_GAF/HTH-assoc"/>
</dbReference>
<gene>
    <name evidence="8" type="ORF">C493_14188</name>
</gene>
<proteinExistence type="predicted"/>
<evidence type="ECO:0000259" key="6">
    <source>
        <dbReference type="Pfam" id="PF13185"/>
    </source>
</evidence>
<keyword evidence="9" id="KW-1185">Reference proteome</keyword>
<feature type="domain" description="GAF" evidence="6">
    <location>
        <begin position="182"/>
        <end position="324"/>
    </location>
</feature>
<sequence length="563" mass="60516">MTSPVPSDSNDDSSPPPTQSGTGTDSGFIAAAFDALPTQIAILEPSGEIVYTNEAWRRFGEENDITEPADTVGVNYLAVCEGSDGENAANAAAGINAVIDGRQEQFSFEYPCHGPDAERWFTMRAIPFAYDGTSYVLVLHLNITDRRRSERRVAEQNAQLETYNRVNTSVRDVIDALLAGETREEITAAACAELADSALFDAAYVLERVPDERGITVETAAGLSDGSAERVASLTAAALLESELETVLDGGEWYVADEPQTTDSLPESIVSVAEREGYESLLVVPIRHRRTVYGALVVNATEPNAFADREPAAFDVLGDAIGYAFNAIENRLILHADAVTELTFEAPAAASLFAELSATLSCAIALEGVVPAENGALRCYVTVSGTSAGTVVDALAGADDVDAVRVVSDRTDDFLLECTLRGGSPLRPIVEYGASVERAHAEAGTLRLTAVVAAGTSVRDVVETVRGTHPDVRLVSKRRAERPLRSVRGFRGELDERLTDRQRDVLESAYYAGYFTQPRESSGTEIAPGLDISGPTFHQHLQAGLEKLTRLAIDSDDRREPER</sequence>
<evidence type="ECO:0000259" key="5">
    <source>
        <dbReference type="Pfam" id="PF08448"/>
    </source>
</evidence>
<evidence type="ECO:0000259" key="4">
    <source>
        <dbReference type="Pfam" id="PF04967"/>
    </source>
</evidence>